<evidence type="ECO:0000313" key="3">
    <source>
        <dbReference type="Proteomes" id="UP000265618"/>
    </source>
</evidence>
<feature type="compositionally biased region" description="Polar residues" evidence="1">
    <location>
        <begin position="30"/>
        <end position="61"/>
    </location>
</feature>
<dbReference type="Proteomes" id="UP000265618">
    <property type="component" value="Unassembled WGS sequence"/>
</dbReference>
<protein>
    <submittedName>
        <fullName evidence="2">Uncharacterized protein</fullName>
    </submittedName>
</protein>
<evidence type="ECO:0000256" key="1">
    <source>
        <dbReference type="SAM" id="MobiDB-lite"/>
    </source>
</evidence>
<name>A0A391NX88_9EUKA</name>
<feature type="compositionally biased region" description="Polar residues" evidence="1">
    <location>
        <begin position="139"/>
        <end position="150"/>
    </location>
</feature>
<feature type="region of interest" description="Disordered" evidence="1">
    <location>
        <begin position="168"/>
        <end position="215"/>
    </location>
</feature>
<reference evidence="2 3" key="1">
    <citation type="journal article" date="2018" name="PLoS ONE">
        <title>The draft genome of Kipferlia bialata reveals reductive genome evolution in fornicate parasites.</title>
        <authorList>
            <person name="Tanifuji G."/>
            <person name="Takabayashi S."/>
            <person name="Kume K."/>
            <person name="Takagi M."/>
            <person name="Nakayama T."/>
            <person name="Kamikawa R."/>
            <person name="Inagaki Y."/>
            <person name="Hashimoto T."/>
        </authorList>
    </citation>
    <scope>NUCLEOTIDE SEQUENCE [LARGE SCALE GENOMIC DNA]</scope>
    <source>
        <strain evidence="2">NY0173</strain>
    </source>
</reference>
<dbReference type="AlphaFoldDB" id="A0A391NX88"/>
<feature type="region of interest" description="Disordered" evidence="1">
    <location>
        <begin position="1"/>
        <end position="155"/>
    </location>
</feature>
<proteinExistence type="predicted"/>
<evidence type="ECO:0000313" key="2">
    <source>
        <dbReference type="EMBL" id="GCA63089.1"/>
    </source>
</evidence>
<feature type="compositionally biased region" description="Low complexity" evidence="1">
    <location>
        <begin position="1"/>
        <end position="19"/>
    </location>
</feature>
<keyword evidence="3" id="KW-1185">Reference proteome</keyword>
<feature type="compositionally biased region" description="Basic and acidic residues" evidence="1">
    <location>
        <begin position="176"/>
        <end position="193"/>
    </location>
</feature>
<dbReference type="EMBL" id="BDIP01002265">
    <property type="protein sequence ID" value="GCA63089.1"/>
    <property type="molecule type" value="Genomic_DNA"/>
</dbReference>
<comment type="caution">
    <text evidence="2">The sequence shown here is derived from an EMBL/GenBank/DDBJ whole genome shotgun (WGS) entry which is preliminary data.</text>
</comment>
<gene>
    <name evidence="2" type="ORF">KIPB_007786</name>
</gene>
<feature type="compositionally biased region" description="Low complexity" evidence="1">
    <location>
        <begin position="85"/>
        <end position="106"/>
    </location>
</feature>
<sequence>MSFSAPGSPGPRGTSRPAPLGRMVSPKDSPLSSTYSPSRGARQSPSLASIASPQRRFQTTPEPKARVVRTQASRGGQRKERRTTSVSQSLSEKLSRSPSSRLSNLSQRTAVRPRPMIPNGISDTHKQGGGMYVERAADTFQTSSRGGNTVSKHDHDRVVAMRRVRVNRKAQHHEKRAQMCKEREAHDSQKDNSRISSLKRQKGSYLERLAARADD</sequence>
<accession>A0A391NX88</accession>
<organism evidence="2 3">
    <name type="scientific">Kipferlia bialata</name>
    <dbReference type="NCBI Taxonomy" id="797122"/>
    <lineage>
        <taxon>Eukaryota</taxon>
        <taxon>Metamonada</taxon>
        <taxon>Carpediemonas-like organisms</taxon>
        <taxon>Kipferlia</taxon>
    </lineage>
</organism>